<proteinExistence type="predicted"/>
<feature type="domain" description="EfeO-type cupredoxin-like" evidence="2">
    <location>
        <begin position="4"/>
        <end position="107"/>
    </location>
</feature>
<dbReference type="SUPFAM" id="SSF49503">
    <property type="entry name" value="Cupredoxins"/>
    <property type="match status" value="1"/>
</dbReference>
<keyword evidence="3" id="KW-0966">Cell projection</keyword>
<dbReference type="Proteomes" id="UP000245081">
    <property type="component" value="Unassembled WGS sequence"/>
</dbReference>
<evidence type="ECO:0000256" key="1">
    <source>
        <dbReference type="SAM" id="SignalP"/>
    </source>
</evidence>
<gene>
    <name evidence="3" type="ORF">NMK_0909</name>
</gene>
<dbReference type="EMBL" id="BDOQ01000003">
    <property type="protein sequence ID" value="GBG13363.1"/>
    <property type="molecule type" value="Genomic_DNA"/>
</dbReference>
<evidence type="ECO:0000313" key="3">
    <source>
        <dbReference type="EMBL" id="GBG13363.1"/>
    </source>
</evidence>
<evidence type="ECO:0000259" key="2">
    <source>
        <dbReference type="Pfam" id="PF13473"/>
    </source>
</evidence>
<dbReference type="RefSeq" id="WP_109015058.1">
    <property type="nucleotide sequence ID" value="NZ_BDOQ01000003.1"/>
</dbReference>
<feature type="signal peptide" evidence="1">
    <location>
        <begin position="1"/>
        <end position="19"/>
    </location>
</feature>
<reference evidence="3 4" key="1">
    <citation type="journal article" date="2018" name="Environ. Microbiol.">
        <title>Isolation and genomic characterization of Novimethylophilus kurashikiensis gen. nov. sp. nov., a new lanthanide-dependent methylotrophic species of Methylophilaceae.</title>
        <authorList>
            <person name="Lv H."/>
            <person name="Sahin N."/>
            <person name="Tani A."/>
        </authorList>
    </citation>
    <scope>NUCLEOTIDE SEQUENCE [LARGE SCALE GENOMIC DNA]</scope>
    <source>
        <strain evidence="3 4">La2-4</strain>
    </source>
</reference>
<dbReference type="InterPro" id="IPR008972">
    <property type="entry name" value="Cupredoxin"/>
</dbReference>
<accession>A0A2R5F8X2</accession>
<dbReference type="AlphaFoldDB" id="A0A2R5F8X2"/>
<dbReference type="Pfam" id="PF13473">
    <property type="entry name" value="Cupredoxin_1"/>
    <property type="match status" value="1"/>
</dbReference>
<dbReference type="OrthoDB" id="5958460at2"/>
<keyword evidence="1" id="KW-0732">Signal</keyword>
<keyword evidence="3" id="KW-0969">Cilium</keyword>
<organism evidence="3 4">
    <name type="scientific">Novimethylophilus kurashikiensis</name>
    <dbReference type="NCBI Taxonomy" id="1825523"/>
    <lineage>
        <taxon>Bacteria</taxon>
        <taxon>Pseudomonadati</taxon>
        <taxon>Pseudomonadota</taxon>
        <taxon>Betaproteobacteria</taxon>
        <taxon>Nitrosomonadales</taxon>
        <taxon>Methylophilaceae</taxon>
        <taxon>Novimethylophilus</taxon>
    </lineage>
</organism>
<feature type="chain" id="PRO_5015325438" evidence="1">
    <location>
        <begin position="20"/>
        <end position="108"/>
    </location>
</feature>
<sequence>MRWIVLLMMGLAFNGQANAEGMLEYKLTIKGGHFFPETVEVPAGVKFKLLITNQGPGPEEFESYELKKESVMGEGVTRPMVFAPLKPGTYPFFGEFHPETAKGRIIAK</sequence>
<dbReference type="Gene3D" id="2.60.40.420">
    <property type="entry name" value="Cupredoxins - blue copper proteins"/>
    <property type="match status" value="1"/>
</dbReference>
<comment type="caution">
    <text evidence="3">The sequence shown here is derived from an EMBL/GenBank/DDBJ whole genome shotgun (WGS) entry which is preliminary data.</text>
</comment>
<evidence type="ECO:0000313" key="4">
    <source>
        <dbReference type="Proteomes" id="UP000245081"/>
    </source>
</evidence>
<dbReference type="InterPro" id="IPR028096">
    <property type="entry name" value="EfeO_Cupredoxin"/>
</dbReference>
<name>A0A2R5F8X2_9PROT</name>
<keyword evidence="4" id="KW-1185">Reference proteome</keyword>
<keyword evidence="3" id="KW-0282">Flagellum</keyword>
<protein>
    <submittedName>
        <fullName evidence="3">Flagellar biosynthetic protein FliR</fullName>
    </submittedName>
</protein>